<gene>
    <name evidence="8" type="ORF">E4L96_01390</name>
</gene>
<accession>A0A4Y9SSS1</accession>
<feature type="domain" description="EamA" evidence="7">
    <location>
        <begin position="140"/>
        <end position="267"/>
    </location>
</feature>
<dbReference type="PANTHER" id="PTHR32322">
    <property type="entry name" value="INNER MEMBRANE TRANSPORTER"/>
    <property type="match status" value="1"/>
</dbReference>
<feature type="transmembrane region" description="Helical" evidence="6">
    <location>
        <begin position="81"/>
        <end position="100"/>
    </location>
</feature>
<dbReference type="GO" id="GO:0016020">
    <property type="term" value="C:membrane"/>
    <property type="evidence" value="ECO:0007669"/>
    <property type="project" value="UniProtKB-SubCell"/>
</dbReference>
<keyword evidence="4 6" id="KW-1133">Transmembrane helix</keyword>
<evidence type="ECO:0000256" key="2">
    <source>
        <dbReference type="ARBA" id="ARBA00007362"/>
    </source>
</evidence>
<dbReference type="Pfam" id="PF00892">
    <property type="entry name" value="EamA"/>
    <property type="match status" value="2"/>
</dbReference>
<feature type="transmembrane region" description="Helical" evidence="6">
    <location>
        <begin position="138"/>
        <end position="158"/>
    </location>
</feature>
<keyword evidence="9" id="KW-1185">Reference proteome</keyword>
<feature type="transmembrane region" description="Helical" evidence="6">
    <location>
        <begin position="23"/>
        <end position="43"/>
    </location>
</feature>
<dbReference type="Gene3D" id="1.10.3730.20">
    <property type="match status" value="1"/>
</dbReference>
<evidence type="ECO:0000256" key="1">
    <source>
        <dbReference type="ARBA" id="ARBA00004141"/>
    </source>
</evidence>
<dbReference type="InterPro" id="IPR037185">
    <property type="entry name" value="EmrE-like"/>
</dbReference>
<feature type="domain" description="EamA" evidence="7">
    <location>
        <begin position="7"/>
        <end position="126"/>
    </location>
</feature>
<feature type="transmembrane region" description="Helical" evidence="6">
    <location>
        <begin position="227"/>
        <end position="247"/>
    </location>
</feature>
<dbReference type="PANTHER" id="PTHR32322:SF2">
    <property type="entry name" value="EAMA DOMAIN-CONTAINING PROTEIN"/>
    <property type="match status" value="1"/>
</dbReference>
<keyword evidence="5 6" id="KW-0472">Membrane</keyword>
<dbReference type="AlphaFoldDB" id="A0A4Y9SSS1"/>
<reference evidence="8 9" key="1">
    <citation type="submission" date="2019-03" db="EMBL/GenBank/DDBJ databases">
        <title>Draft Genome Sequence of Massilia arenosa sp. nov., a Novel Massilia Species Isolated from a Sandy-loam Maize Soil.</title>
        <authorList>
            <person name="Raths R."/>
            <person name="Peta V."/>
            <person name="Bucking H."/>
        </authorList>
    </citation>
    <scope>NUCLEOTIDE SEQUENCE [LARGE SCALE GENOMIC DNA]</scope>
    <source>
        <strain evidence="8 9">MC02</strain>
    </source>
</reference>
<feature type="transmembrane region" description="Helical" evidence="6">
    <location>
        <begin position="198"/>
        <end position="220"/>
    </location>
</feature>
<comment type="caution">
    <text evidence="8">The sequence shown here is derived from an EMBL/GenBank/DDBJ whole genome shotgun (WGS) entry which is preliminary data.</text>
</comment>
<evidence type="ECO:0000256" key="5">
    <source>
        <dbReference type="ARBA" id="ARBA00023136"/>
    </source>
</evidence>
<organism evidence="8 9">
    <name type="scientific">Zemynaea arenosa</name>
    <dbReference type="NCBI Taxonomy" id="2561931"/>
    <lineage>
        <taxon>Bacteria</taxon>
        <taxon>Pseudomonadati</taxon>
        <taxon>Pseudomonadota</taxon>
        <taxon>Betaproteobacteria</taxon>
        <taxon>Burkholderiales</taxon>
        <taxon>Oxalobacteraceae</taxon>
        <taxon>Telluria group</taxon>
        <taxon>Zemynaea</taxon>
    </lineage>
</organism>
<sequence length="291" mass="30606">MVAAMSLSGTIGLFVLSSGQPPLTVVFFRCLIGSMALLAWLELRGGWQPMNRRALGWLGLGAAALIVNWLCLFSAYRLSSVSVATVVYHVQPFFLILLAALVQKEAPSPSRLVWMGLAFVGVLLISGLGAAAESGAGMWMGVALALAAAFLYAVATLATRKLSGIPPAQIAGLQLLLGVLALAPLADFSHGLDSGRSWSSLLVLGLVHTGLMYNLMYAAFQRLSAGMIASLSFVYPAVAILVDVVYFKIVLGPLQMLGIVLILAAVVANQRGWNLTALKAGLPQPSRSGKQ</sequence>
<keyword evidence="3 6" id="KW-0812">Transmembrane</keyword>
<dbReference type="EMBL" id="SPVF01000016">
    <property type="protein sequence ID" value="TFW29498.1"/>
    <property type="molecule type" value="Genomic_DNA"/>
</dbReference>
<feature type="transmembrane region" description="Helical" evidence="6">
    <location>
        <begin position="253"/>
        <end position="269"/>
    </location>
</feature>
<proteinExistence type="inferred from homology"/>
<dbReference type="SUPFAM" id="SSF103481">
    <property type="entry name" value="Multidrug resistance efflux transporter EmrE"/>
    <property type="match status" value="2"/>
</dbReference>
<dbReference type="InterPro" id="IPR000620">
    <property type="entry name" value="EamA_dom"/>
</dbReference>
<feature type="transmembrane region" description="Helical" evidence="6">
    <location>
        <begin position="170"/>
        <end position="186"/>
    </location>
</feature>
<evidence type="ECO:0000256" key="3">
    <source>
        <dbReference type="ARBA" id="ARBA00022692"/>
    </source>
</evidence>
<dbReference type="Proteomes" id="UP000298438">
    <property type="component" value="Unassembled WGS sequence"/>
</dbReference>
<dbReference type="InterPro" id="IPR050638">
    <property type="entry name" value="AA-Vitamin_Transporters"/>
</dbReference>
<comment type="subcellular location">
    <subcellularLocation>
        <location evidence="1">Membrane</location>
        <topology evidence="1">Multi-pass membrane protein</topology>
    </subcellularLocation>
</comment>
<evidence type="ECO:0000313" key="8">
    <source>
        <dbReference type="EMBL" id="TFW29498.1"/>
    </source>
</evidence>
<evidence type="ECO:0000313" key="9">
    <source>
        <dbReference type="Proteomes" id="UP000298438"/>
    </source>
</evidence>
<comment type="similarity">
    <text evidence="2">Belongs to the EamA transporter family.</text>
</comment>
<evidence type="ECO:0000256" key="6">
    <source>
        <dbReference type="SAM" id="Phobius"/>
    </source>
</evidence>
<feature type="transmembrane region" description="Helical" evidence="6">
    <location>
        <begin position="55"/>
        <end position="75"/>
    </location>
</feature>
<evidence type="ECO:0000259" key="7">
    <source>
        <dbReference type="Pfam" id="PF00892"/>
    </source>
</evidence>
<dbReference type="OrthoDB" id="9814238at2"/>
<protein>
    <submittedName>
        <fullName evidence="8">DMT family transporter</fullName>
    </submittedName>
</protein>
<feature type="transmembrane region" description="Helical" evidence="6">
    <location>
        <begin position="112"/>
        <end position="132"/>
    </location>
</feature>
<name>A0A4Y9SSS1_9BURK</name>
<evidence type="ECO:0000256" key="4">
    <source>
        <dbReference type="ARBA" id="ARBA00022989"/>
    </source>
</evidence>